<dbReference type="OrthoDB" id="5824383at2"/>
<organism evidence="1 2">
    <name type="scientific">Vibrio ezurae NBRC 102218</name>
    <dbReference type="NCBI Taxonomy" id="1219080"/>
    <lineage>
        <taxon>Bacteria</taxon>
        <taxon>Pseudomonadati</taxon>
        <taxon>Pseudomonadota</taxon>
        <taxon>Gammaproteobacteria</taxon>
        <taxon>Vibrionales</taxon>
        <taxon>Vibrionaceae</taxon>
        <taxon>Vibrio</taxon>
    </lineage>
</organism>
<dbReference type="EMBL" id="BATM01000028">
    <property type="protein sequence ID" value="GAD80243.1"/>
    <property type="molecule type" value="Genomic_DNA"/>
</dbReference>
<dbReference type="Proteomes" id="UP000016562">
    <property type="component" value="Unassembled WGS sequence"/>
</dbReference>
<sequence>MPSDNALFTTMQSIGFAVPKDQAGIACDASHLNALCERLLPLYQRSKTQYPQHTDQQLLLGLLTLHREKQLQQLRSQHSSLLAMQQVIDDSLENEHANCFKSPLIIDIWLSMHLWLFVQGQMKIDYSLACDYATETSDLLVPFLPLSANQLRSDWLKSYYEGKETMQALSKQNRGIGYWVRRVLKKSNQ</sequence>
<comment type="caution">
    <text evidence="1">The sequence shown here is derived from an EMBL/GenBank/DDBJ whole genome shotgun (WGS) entry which is preliminary data.</text>
</comment>
<keyword evidence="2" id="KW-1185">Reference proteome</keyword>
<protein>
    <submittedName>
        <fullName evidence="1">Uncharacterized protein</fullName>
    </submittedName>
</protein>
<evidence type="ECO:0000313" key="1">
    <source>
        <dbReference type="EMBL" id="GAD80243.1"/>
    </source>
</evidence>
<name>U3CPZ8_9VIBR</name>
<dbReference type="STRING" id="1219080.VEZ01S_28_00260"/>
<dbReference type="RefSeq" id="WP_021713951.1">
    <property type="nucleotide sequence ID" value="NZ_BATM01000028.1"/>
</dbReference>
<gene>
    <name evidence="1" type="ORF">VEZ01S_28_00260</name>
</gene>
<evidence type="ECO:0000313" key="2">
    <source>
        <dbReference type="Proteomes" id="UP000016562"/>
    </source>
</evidence>
<accession>U3CPZ8</accession>
<dbReference type="AlphaFoldDB" id="U3CPZ8"/>
<reference evidence="1 2" key="1">
    <citation type="submission" date="2013-09" db="EMBL/GenBank/DDBJ databases">
        <title>Whole genome shotgun sequence of Vibrio ezurae NBRC 102218.</title>
        <authorList>
            <person name="Yoshida I."/>
            <person name="Hosoyama A."/>
            <person name="Numata M."/>
            <person name="Hashimoto M."/>
            <person name="Hosoyama Y."/>
            <person name="Tsuchikane K."/>
            <person name="Noguchi M."/>
            <person name="Hirakata S."/>
            <person name="Ichikawa N."/>
            <person name="Ohji S."/>
            <person name="Yamazoe A."/>
            <person name="Fujita N."/>
        </authorList>
    </citation>
    <scope>NUCLEOTIDE SEQUENCE [LARGE SCALE GENOMIC DNA]</scope>
    <source>
        <strain evidence="1 2">NBRC 102218</strain>
    </source>
</reference>
<dbReference type="eggNOG" id="ENOG5030S36">
    <property type="taxonomic scope" value="Bacteria"/>
</dbReference>
<proteinExistence type="predicted"/>